<evidence type="ECO:0000313" key="11">
    <source>
        <dbReference type="EMBL" id="RKE04569.1"/>
    </source>
</evidence>
<dbReference type="GO" id="GO:0000155">
    <property type="term" value="F:phosphorelay sensor kinase activity"/>
    <property type="evidence" value="ECO:0007669"/>
    <property type="project" value="InterPro"/>
</dbReference>
<comment type="caution">
    <text evidence="11">The sequence shown here is derived from an EMBL/GenBank/DDBJ whole genome shotgun (WGS) entry which is preliminary data.</text>
</comment>
<keyword evidence="9" id="KW-0812">Transmembrane</keyword>
<dbReference type="Pfam" id="PF02518">
    <property type="entry name" value="HATPase_c"/>
    <property type="match status" value="1"/>
</dbReference>
<keyword evidence="5" id="KW-0547">Nucleotide-binding</keyword>
<accession>A0A419XAH9</accession>
<dbReference type="PANTHER" id="PTHR24421:SF10">
    <property type="entry name" value="NITRATE_NITRITE SENSOR PROTEIN NARQ"/>
    <property type="match status" value="1"/>
</dbReference>
<feature type="domain" description="Histidine kinase" evidence="10">
    <location>
        <begin position="121"/>
        <end position="313"/>
    </location>
</feature>
<dbReference type="Pfam" id="PF07730">
    <property type="entry name" value="HisKA_3"/>
    <property type="match status" value="1"/>
</dbReference>
<keyword evidence="9" id="KW-0472">Membrane</keyword>
<keyword evidence="9" id="KW-1133">Transmembrane helix</keyword>
<evidence type="ECO:0000256" key="3">
    <source>
        <dbReference type="ARBA" id="ARBA00022553"/>
    </source>
</evidence>
<keyword evidence="3" id="KW-0597">Phosphoprotein</keyword>
<evidence type="ECO:0000313" key="12">
    <source>
        <dbReference type="Proteomes" id="UP000284531"/>
    </source>
</evidence>
<sequence>MILHVALIISVLLQFGAFYITIKLIPKTKFNSSWILISAGFLLMAIRRCIELVHLWTAPSNTDIFTLANWIAVFISLLMFIGAFYIRRIFQLQDQINKLRKDSEAKILNAVIKTEENERQIFAKELHDGLGPILSSIKMTVSAINNSIDHPKNTELMQKVDHATDEAILSIKELSNKLSPHILERFGLEKAIKTFIEGIHLPEQIQISLNLKLNNTRGDYNIELVIYRVIGELITNTIKHANASKIDISLLQYQQKLQLIYTDNGKAYSPLQDNTEGMGISNIKSRVRSLNGTVQMNNKQHRGCYVKIEIPEK</sequence>
<keyword evidence="4" id="KW-0808">Transferase</keyword>
<evidence type="ECO:0000256" key="9">
    <source>
        <dbReference type="SAM" id="Phobius"/>
    </source>
</evidence>
<gene>
    <name evidence="11" type="ORF">BXY64_1595</name>
</gene>
<evidence type="ECO:0000256" key="7">
    <source>
        <dbReference type="ARBA" id="ARBA00022840"/>
    </source>
</evidence>
<dbReference type="InterPro" id="IPR003594">
    <property type="entry name" value="HATPase_dom"/>
</dbReference>
<dbReference type="GO" id="GO:0046983">
    <property type="term" value="F:protein dimerization activity"/>
    <property type="evidence" value="ECO:0007669"/>
    <property type="project" value="InterPro"/>
</dbReference>
<dbReference type="PANTHER" id="PTHR24421">
    <property type="entry name" value="NITRATE/NITRITE SENSOR PROTEIN NARX-RELATED"/>
    <property type="match status" value="1"/>
</dbReference>
<keyword evidence="8" id="KW-0902">Two-component regulatory system</keyword>
<dbReference type="Proteomes" id="UP000284531">
    <property type="component" value="Unassembled WGS sequence"/>
</dbReference>
<evidence type="ECO:0000256" key="1">
    <source>
        <dbReference type="ARBA" id="ARBA00000085"/>
    </source>
</evidence>
<evidence type="ECO:0000256" key="8">
    <source>
        <dbReference type="ARBA" id="ARBA00023012"/>
    </source>
</evidence>
<dbReference type="InterPro" id="IPR005467">
    <property type="entry name" value="His_kinase_dom"/>
</dbReference>
<dbReference type="InterPro" id="IPR036890">
    <property type="entry name" value="HATPase_C_sf"/>
</dbReference>
<dbReference type="EMBL" id="RAPQ01000008">
    <property type="protein sequence ID" value="RKE04569.1"/>
    <property type="molecule type" value="Genomic_DNA"/>
</dbReference>
<protein>
    <recommendedName>
        <fullName evidence="2">histidine kinase</fullName>
        <ecNumber evidence="2">2.7.13.3</ecNumber>
    </recommendedName>
</protein>
<keyword evidence="7" id="KW-0067">ATP-binding</keyword>
<keyword evidence="6 11" id="KW-0418">Kinase</keyword>
<dbReference type="InterPro" id="IPR050482">
    <property type="entry name" value="Sensor_HK_TwoCompSys"/>
</dbReference>
<evidence type="ECO:0000259" key="10">
    <source>
        <dbReference type="PROSITE" id="PS50109"/>
    </source>
</evidence>
<evidence type="ECO:0000256" key="4">
    <source>
        <dbReference type="ARBA" id="ARBA00022679"/>
    </source>
</evidence>
<dbReference type="Gene3D" id="1.20.5.1930">
    <property type="match status" value="1"/>
</dbReference>
<organism evidence="11 12">
    <name type="scientific">Marinifilum flexuosum</name>
    <dbReference type="NCBI Taxonomy" id="1117708"/>
    <lineage>
        <taxon>Bacteria</taxon>
        <taxon>Pseudomonadati</taxon>
        <taxon>Bacteroidota</taxon>
        <taxon>Bacteroidia</taxon>
        <taxon>Marinilabiliales</taxon>
        <taxon>Marinifilaceae</taxon>
    </lineage>
</organism>
<name>A0A419XAH9_9BACT</name>
<reference evidence="11 12" key="1">
    <citation type="submission" date="2018-09" db="EMBL/GenBank/DDBJ databases">
        <title>Genomic Encyclopedia of Archaeal and Bacterial Type Strains, Phase II (KMG-II): from individual species to whole genera.</title>
        <authorList>
            <person name="Goeker M."/>
        </authorList>
    </citation>
    <scope>NUCLEOTIDE SEQUENCE [LARGE SCALE GENOMIC DNA]</scope>
    <source>
        <strain evidence="11 12">DSM 21950</strain>
    </source>
</reference>
<dbReference type="InterPro" id="IPR011712">
    <property type="entry name" value="Sig_transdc_His_kin_sub3_dim/P"/>
</dbReference>
<evidence type="ECO:0000256" key="5">
    <source>
        <dbReference type="ARBA" id="ARBA00022741"/>
    </source>
</evidence>
<dbReference type="EC" id="2.7.13.3" evidence="2"/>
<feature type="transmembrane region" description="Helical" evidence="9">
    <location>
        <begin position="67"/>
        <end position="86"/>
    </location>
</feature>
<keyword evidence="12" id="KW-1185">Reference proteome</keyword>
<feature type="transmembrane region" description="Helical" evidence="9">
    <location>
        <begin position="34"/>
        <end position="55"/>
    </location>
</feature>
<dbReference type="CDD" id="cd16917">
    <property type="entry name" value="HATPase_UhpB-NarQ-NarX-like"/>
    <property type="match status" value="1"/>
</dbReference>
<proteinExistence type="predicted"/>
<dbReference type="OrthoDB" id="9760839at2"/>
<dbReference type="GO" id="GO:0016020">
    <property type="term" value="C:membrane"/>
    <property type="evidence" value="ECO:0007669"/>
    <property type="project" value="InterPro"/>
</dbReference>
<dbReference type="PROSITE" id="PS50109">
    <property type="entry name" value="HIS_KIN"/>
    <property type="match status" value="1"/>
</dbReference>
<evidence type="ECO:0000256" key="6">
    <source>
        <dbReference type="ARBA" id="ARBA00022777"/>
    </source>
</evidence>
<dbReference type="SUPFAM" id="SSF55874">
    <property type="entry name" value="ATPase domain of HSP90 chaperone/DNA topoisomerase II/histidine kinase"/>
    <property type="match status" value="1"/>
</dbReference>
<evidence type="ECO:0000256" key="2">
    <source>
        <dbReference type="ARBA" id="ARBA00012438"/>
    </source>
</evidence>
<dbReference type="AlphaFoldDB" id="A0A419XAH9"/>
<dbReference type="GO" id="GO:0005524">
    <property type="term" value="F:ATP binding"/>
    <property type="evidence" value="ECO:0007669"/>
    <property type="project" value="UniProtKB-KW"/>
</dbReference>
<dbReference type="Gene3D" id="3.30.565.10">
    <property type="entry name" value="Histidine kinase-like ATPase, C-terminal domain"/>
    <property type="match status" value="1"/>
</dbReference>
<comment type="catalytic activity">
    <reaction evidence="1">
        <text>ATP + protein L-histidine = ADP + protein N-phospho-L-histidine.</text>
        <dbReference type="EC" id="2.7.13.3"/>
    </reaction>
</comment>
<feature type="transmembrane region" description="Helical" evidence="9">
    <location>
        <begin position="6"/>
        <end position="22"/>
    </location>
</feature>